<protein>
    <recommendedName>
        <fullName evidence="3">DUF3447 domain-containing protein</fullName>
    </recommendedName>
</protein>
<evidence type="ECO:0000313" key="2">
    <source>
        <dbReference type="Proteomes" id="UP001470230"/>
    </source>
</evidence>
<name>A0ABR2L2F9_9EUKA</name>
<dbReference type="PANTHER" id="PTHR24159:SF5">
    <property type="entry name" value="ANK_REP_REGION DOMAIN-CONTAINING PROTEIN"/>
    <property type="match status" value="1"/>
</dbReference>
<dbReference type="Proteomes" id="UP001470230">
    <property type="component" value="Unassembled WGS sequence"/>
</dbReference>
<dbReference type="EMBL" id="JAPFFF010000002">
    <property type="protein sequence ID" value="KAK8897499.1"/>
    <property type="molecule type" value="Genomic_DNA"/>
</dbReference>
<proteinExistence type="predicted"/>
<reference evidence="1 2" key="1">
    <citation type="submission" date="2024-04" db="EMBL/GenBank/DDBJ databases">
        <title>Tritrichomonas musculus Genome.</title>
        <authorList>
            <person name="Alves-Ferreira E."/>
            <person name="Grigg M."/>
            <person name="Lorenzi H."/>
            <person name="Galac M."/>
        </authorList>
    </citation>
    <scope>NUCLEOTIDE SEQUENCE [LARGE SCALE GENOMIC DNA]</scope>
    <source>
        <strain evidence="1 2">EAF2021</strain>
    </source>
</reference>
<comment type="caution">
    <text evidence="1">The sequence shown here is derived from an EMBL/GenBank/DDBJ whole genome shotgun (WGS) entry which is preliminary data.</text>
</comment>
<sequence length="318" mass="38240">MRILLFFFVAKILIPDKKMYDFFRKQSIQRLDEKNIYRNAYLQYFYIEFKSFIDEEVAYIEQIYDFLENRPGRVNIPFFKRKQRNFAGEAVSKNLELFKTKRRIGEIDFHLSEIIRNDLLNDFIKFVNKGKSSHSMQIKTSIYETNPFLLTNKSHSIIEYVAFISSIQIFKYLLTCNVELHPSLWVYAIHGQNYELIHLLEEKNVPIDDTTYGQVIKETQKSHCYDITTYILNKYEKQLYFSVTEESLKYYNFVSLEDRIDDLLINVENNIFDLCKYDYIQLVSILIKNKDIYINKINQRELLSENNDLEEEDEDIYA</sequence>
<accession>A0ABR2L2F9</accession>
<evidence type="ECO:0008006" key="3">
    <source>
        <dbReference type="Google" id="ProtNLM"/>
    </source>
</evidence>
<dbReference type="InterPro" id="IPR036770">
    <property type="entry name" value="Ankyrin_rpt-contain_sf"/>
</dbReference>
<keyword evidence="2" id="KW-1185">Reference proteome</keyword>
<organism evidence="1 2">
    <name type="scientific">Tritrichomonas musculus</name>
    <dbReference type="NCBI Taxonomy" id="1915356"/>
    <lineage>
        <taxon>Eukaryota</taxon>
        <taxon>Metamonada</taxon>
        <taxon>Parabasalia</taxon>
        <taxon>Tritrichomonadida</taxon>
        <taxon>Tritrichomonadidae</taxon>
        <taxon>Tritrichomonas</taxon>
    </lineage>
</organism>
<dbReference type="SUPFAM" id="SSF48403">
    <property type="entry name" value="Ankyrin repeat"/>
    <property type="match status" value="1"/>
</dbReference>
<gene>
    <name evidence="1" type="ORF">M9Y10_015455</name>
</gene>
<evidence type="ECO:0000313" key="1">
    <source>
        <dbReference type="EMBL" id="KAK8897499.1"/>
    </source>
</evidence>
<dbReference type="PANTHER" id="PTHR24159">
    <property type="match status" value="1"/>
</dbReference>